<reference evidence="1" key="1">
    <citation type="submission" date="2022-11" db="EMBL/GenBank/DDBJ databases">
        <authorList>
            <person name="Scott C."/>
            <person name="Bruce N."/>
        </authorList>
    </citation>
    <scope>NUCLEOTIDE SEQUENCE</scope>
</reference>
<dbReference type="AlphaFoldDB" id="A0A9P1MA21"/>
<dbReference type="OrthoDB" id="4940976at2759"/>
<evidence type="ECO:0000313" key="1">
    <source>
        <dbReference type="EMBL" id="CAI4215784.1"/>
    </source>
</evidence>
<dbReference type="EMBL" id="CALLCH030000013">
    <property type="protein sequence ID" value="CAI4215784.1"/>
    <property type="molecule type" value="Genomic_DNA"/>
</dbReference>
<protein>
    <submittedName>
        <fullName evidence="1">Uncharacterized protein</fullName>
    </submittedName>
</protein>
<dbReference type="Proteomes" id="UP000838763">
    <property type="component" value="Unassembled WGS sequence"/>
</dbReference>
<name>A0A9P1MA21_9PEZI</name>
<gene>
    <name evidence="1" type="ORF">PPNO1_LOCUS5462</name>
</gene>
<evidence type="ECO:0000313" key="2">
    <source>
        <dbReference type="Proteomes" id="UP000838763"/>
    </source>
</evidence>
<comment type="caution">
    <text evidence="1">The sequence shown here is derived from an EMBL/GenBank/DDBJ whole genome shotgun (WGS) entry which is preliminary data.</text>
</comment>
<organism evidence="1 2">
    <name type="scientific">Parascedosporium putredinis</name>
    <dbReference type="NCBI Taxonomy" id="1442378"/>
    <lineage>
        <taxon>Eukaryota</taxon>
        <taxon>Fungi</taxon>
        <taxon>Dikarya</taxon>
        <taxon>Ascomycota</taxon>
        <taxon>Pezizomycotina</taxon>
        <taxon>Sordariomycetes</taxon>
        <taxon>Hypocreomycetidae</taxon>
        <taxon>Microascales</taxon>
        <taxon>Microascaceae</taxon>
        <taxon>Parascedosporium</taxon>
    </lineage>
</organism>
<keyword evidence="2" id="KW-1185">Reference proteome</keyword>
<accession>A0A9P1MA21</accession>
<sequence length="72" mass="8106">MPSVAEYQQKYDEISEICKAAKNDFSMSNAEKRRIATEYEAARTTVVKIRPNIDAAARTGSMEVPAIQQRKV</sequence>
<proteinExistence type="predicted"/>